<evidence type="ECO:0000313" key="3">
    <source>
        <dbReference type="Proteomes" id="UP000321567"/>
    </source>
</evidence>
<dbReference type="Pfam" id="PF03190">
    <property type="entry name" value="Thioredox_DsbH"/>
    <property type="match status" value="1"/>
</dbReference>
<evidence type="ECO:0000259" key="1">
    <source>
        <dbReference type="Pfam" id="PF03190"/>
    </source>
</evidence>
<dbReference type="InterPro" id="IPR024705">
    <property type="entry name" value="Ssp411"/>
</dbReference>
<evidence type="ECO:0000313" key="2">
    <source>
        <dbReference type="EMBL" id="GEO80044.1"/>
    </source>
</evidence>
<dbReference type="InterPro" id="IPR012341">
    <property type="entry name" value="6hp_glycosidase-like_sf"/>
</dbReference>
<protein>
    <submittedName>
        <fullName evidence="2">Thioredoxin domain-containing protein</fullName>
    </submittedName>
</protein>
<reference evidence="2 3" key="1">
    <citation type="submission" date="2019-07" db="EMBL/GenBank/DDBJ databases">
        <title>Whole genome shotgun sequence of Rhodospirillum oryzae NBRC 107573.</title>
        <authorList>
            <person name="Hosoyama A."/>
            <person name="Uohara A."/>
            <person name="Ohji S."/>
            <person name="Ichikawa N."/>
        </authorList>
    </citation>
    <scope>NUCLEOTIDE SEQUENCE [LARGE SCALE GENOMIC DNA]</scope>
    <source>
        <strain evidence="2 3">NBRC 107573</strain>
    </source>
</reference>
<dbReference type="GO" id="GO:0005975">
    <property type="term" value="P:carbohydrate metabolic process"/>
    <property type="evidence" value="ECO:0007669"/>
    <property type="project" value="InterPro"/>
</dbReference>
<dbReference type="InterPro" id="IPR004879">
    <property type="entry name" value="Ssp411-like_TRX"/>
</dbReference>
<dbReference type="InterPro" id="IPR008928">
    <property type="entry name" value="6-hairpin_glycosidase_sf"/>
</dbReference>
<keyword evidence="3" id="KW-1185">Reference proteome</keyword>
<name>A0A512H3L1_9PROT</name>
<dbReference type="PANTHER" id="PTHR42899">
    <property type="entry name" value="SPERMATOGENESIS-ASSOCIATED PROTEIN 20"/>
    <property type="match status" value="1"/>
</dbReference>
<gene>
    <name evidence="2" type="ORF">ROR02_01750</name>
</gene>
<dbReference type="CDD" id="cd02955">
    <property type="entry name" value="SSP411"/>
    <property type="match status" value="1"/>
</dbReference>
<sequence>MSENRLGEASSPYLRQHRDNPVDWFPWGAEAFAEAQASGRPILLSVGYAACHWCHVMAHESFEDASVAAVINTHFVPVKVDREERPDVDAFYQNALALIGQPGGWPLTMFLTPDGRPFAGGTYFPRAPRFGRPGFVEVLGLVAEFARDHPARMNDQAGQVVAALARLETAPDAGPDTPPLPDLVPLARVVAGRVDPVHGGLTGAPKFPLPVVFQFLWRVGVHQDQKDARAAVTLTVTRMAQGGLYDHLAGGFARYATDETWLVPHFEKMLYDNAQLVDLLTLVWRRTRDPLLERRVRETVAWMDREMTGENGAFAASLDADNEGGEGAFAVWSEGEIDALLGPMAPAFKAAYGVVPGGNWEGHSILHRAGPILAPAEESALVAGLAPALDLLRGARDHRPRPTRDDKILADWNGLALVALVHAGQVFAEPAWIERARHAWDGIQATMTRPDQRLGHSLCRNQLQETALLEDYAAQALAAIALYEATGTPAFLDQAQAWMETVERLYRDPTGPGYYHTAADAADLPLRLRGLPDGVVPSGSGLLAWVFARLAVLTGAPCWDDRLEGLRRAAGAEPLTRFPHHAALLAACQWRALAAEVTLHGDDGSLAATLAALPHDAYAVRHAPARGPQPQATVCRAGVCGPLLSTPDALRDALALPRVS</sequence>
<accession>A0A512H3L1</accession>
<proteinExistence type="predicted"/>
<organism evidence="2 3">
    <name type="scientific">Pararhodospirillum oryzae</name>
    <dbReference type="NCBI Taxonomy" id="478448"/>
    <lineage>
        <taxon>Bacteria</taxon>
        <taxon>Pseudomonadati</taxon>
        <taxon>Pseudomonadota</taxon>
        <taxon>Alphaproteobacteria</taxon>
        <taxon>Rhodospirillales</taxon>
        <taxon>Rhodospirillaceae</taxon>
        <taxon>Pararhodospirillum</taxon>
    </lineage>
</organism>
<dbReference type="Gene3D" id="3.40.30.10">
    <property type="entry name" value="Glutaredoxin"/>
    <property type="match status" value="1"/>
</dbReference>
<comment type="caution">
    <text evidence="2">The sequence shown here is derived from an EMBL/GenBank/DDBJ whole genome shotgun (WGS) entry which is preliminary data.</text>
</comment>
<dbReference type="PIRSF" id="PIRSF006402">
    <property type="entry name" value="UCP006402_thioredoxin"/>
    <property type="match status" value="1"/>
</dbReference>
<dbReference type="InterPro" id="IPR036249">
    <property type="entry name" value="Thioredoxin-like_sf"/>
</dbReference>
<dbReference type="PANTHER" id="PTHR42899:SF1">
    <property type="entry name" value="SPERMATOGENESIS-ASSOCIATED PROTEIN 20"/>
    <property type="match status" value="1"/>
</dbReference>
<dbReference type="Gene3D" id="1.50.10.10">
    <property type="match status" value="1"/>
</dbReference>
<dbReference type="OrthoDB" id="9762614at2"/>
<dbReference type="AlphaFoldDB" id="A0A512H3L1"/>
<dbReference type="SUPFAM" id="SSF52833">
    <property type="entry name" value="Thioredoxin-like"/>
    <property type="match status" value="1"/>
</dbReference>
<dbReference type="Proteomes" id="UP000321567">
    <property type="component" value="Unassembled WGS sequence"/>
</dbReference>
<feature type="domain" description="Spermatogenesis-associated protein 20-like TRX" evidence="1">
    <location>
        <begin position="3"/>
        <end position="164"/>
    </location>
</feature>
<dbReference type="RefSeq" id="WP_147162115.1">
    <property type="nucleotide sequence ID" value="NZ_BJZO01000003.1"/>
</dbReference>
<dbReference type="SUPFAM" id="SSF48208">
    <property type="entry name" value="Six-hairpin glycosidases"/>
    <property type="match status" value="1"/>
</dbReference>
<dbReference type="EMBL" id="BJZO01000003">
    <property type="protein sequence ID" value="GEO80044.1"/>
    <property type="molecule type" value="Genomic_DNA"/>
</dbReference>